<comment type="caution">
    <text evidence="3">The sequence shown here is derived from an EMBL/GenBank/DDBJ whole genome shotgun (WGS) entry which is preliminary data.</text>
</comment>
<dbReference type="Pfam" id="PF00078">
    <property type="entry name" value="RVT_1"/>
    <property type="match status" value="1"/>
</dbReference>
<dbReference type="PROSITE" id="PS50878">
    <property type="entry name" value="RT_POL"/>
    <property type="match status" value="1"/>
</dbReference>
<gene>
    <name evidence="3" type="ORF">EEDITHA_LOCUS13160</name>
</gene>
<dbReference type="AlphaFoldDB" id="A0AAU9UMD5"/>
<keyword evidence="4" id="KW-1185">Reference proteome</keyword>
<sequence length="428" mass="46283">MQTLAQWQIDVAVAAEPYYVPPSHPCWAADLDETAPPVAESLEPAVLDRVLSGLFPERDPGHTPPPMVVSPLVEELDETSIPPVSVAEMEVAVRRLRGKKTAPGPDGIPGRVLGIALQEMGERLRDVFSACLTSGRFPKSWKDGKLCLLRKDGRPVDSPSAYRPIVLLDDTGKLLERVVASRVIRHLEGTGPGLSEAQYGFRAGRSTLDALLWLKSWTQAAVREGEKALAVSLDIANAFNSLPHATIQEALRYHRVPLYLRRLLGDYLQGREVLVQGRDGLTRRRVSCGVPQGSVLGPLLWNVGYDWVLRGTLPASVRVLCYADDTLVVAKGRDLREVMRSVTAGTTLVVGRIRALGLEVALAKTEALLFHGPRGGPPSRYAGDSGWGSGPGRDPDEVPGSHPGREVGFRGSFCAAGPESRGSRRLTG</sequence>
<evidence type="ECO:0000256" key="1">
    <source>
        <dbReference type="SAM" id="MobiDB-lite"/>
    </source>
</evidence>
<dbReference type="Proteomes" id="UP001153954">
    <property type="component" value="Unassembled WGS sequence"/>
</dbReference>
<reference evidence="3" key="1">
    <citation type="submission" date="2022-03" db="EMBL/GenBank/DDBJ databases">
        <authorList>
            <person name="Tunstrom K."/>
        </authorList>
    </citation>
    <scope>NUCLEOTIDE SEQUENCE</scope>
</reference>
<dbReference type="EMBL" id="CAKOGL010000018">
    <property type="protein sequence ID" value="CAH2098000.1"/>
    <property type="molecule type" value="Genomic_DNA"/>
</dbReference>
<accession>A0AAU9UMD5</accession>
<organism evidence="3 4">
    <name type="scientific">Euphydryas editha</name>
    <name type="common">Edith's checkerspot</name>
    <dbReference type="NCBI Taxonomy" id="104508"/>
    <lineage>
        <taxon>Eukaryota</taxon>
        <taxon>Metazoa</taxon>
        <taxon>Ecdysozoa</taxon>
        <taxon>Arthropoda</taxon>
        <taxon>Hexapoda</taxon>
        <taxon>Insecta</taxon>
        <taxon>Pterygota</taxon>
        <taxon>Neoptera</taxon>
        <taxon>Endopterygota</taxon>
        <taxon>Lepidoptera</taxon>
        <taxon>Glossata</taxon>
        <taxon>Ditrysia</taxon>
        <taxon>Papilionoidea</taxon>
        <taxon>Nymphalidae</taxon>
        <taxon>Nymphalinae</taxon>
        <taxon>Euphydryas</taxon>
    </lineage>
</organism>
<dbReference type="PANTHER" id="PTHR19446">
    <property type="entry name" value="REVERSE TRANSCRIPTASES"/>
    <property type="match status" value="1"/>
</dbReference>
<feature type="domain" description="Reverse transcriptase" evidence="2">
    <location>
        <begin position="130"/>
        <end position="386"/>
    </location>
</feature>
<evidence type="ECO:0000313" key="3">
    <source>
        <dbReference type="EMBL" id="CAH2098000.1"/>
    </source>
</evidence>
<evidence type="ECO:0000313" key="4">
    <source>
        <dbReference type="Proteomes" id="UP001153954"/>
    </source>
</evidence>
<evidence type="ECO:0000259" key="2">
    <source>
        <dbReference type="PROSITE" id="PS50878"/>
    </source>
</evidence>
<name>A0AAU9UMD5_EUPED</name>
<dbReference type="InterPro" id="IPR043502">
    <property type="entry name" value="DNA/RNA_pol_sf"/>
</dbReference>
<protein>
    <recommendedName>
        <fullName evidence="2">Reverse transcriptase domain-containing protein</fullName>
    </recommendedName>
</protein>
<dbReference type="InterPro" id="IPR000477">
    <property type="entry name" value="RT_dom"/>
</dbReference>
<proteinExistence type="predicted"/>
<dbReference type="SUPFAM" id="SSF56672">
    <property type="entry name" value="DNA/RNA polymerases"/>
    <property type="match status" value="1"/>
</dbReference>
<dbReference type="CDD" id="cd01650">
    <property type="entry name" value="RT_nLTR_like"/>
    <property type="match status" value="1"/>
</dbReference>
<dbReference type="GO" id="GO:0071897">
    <property type="term" value="P:DNA biosynthetic process"/>
    <property type="evidence" value="ECO:0007669"/>
    <property type="project" value="UniProtKB-ARBA"/>
</dbReference>
<feature type="region of interest" description="Disordered" evidence="1">
    <location>
        <begin position="373"/>
        <end position="428"/>
    </location>
</feature>